<protein>
    <submittedName>
        <fullName evidence="2">Sperm associated antigen 8</fullName>
    </submittedName>
</protein>
<name>A0A7J8ISF8_ROUAE</name>
<dbReference type="AlphaFoldDB" id="A0A7J8ISF8"/>
<keyword evidence="3" id="KW-1185">Reference proteome</keyword>
<feature type="compositionally biased region" description="Polar residues" evidence="1">
    <location>
        <begin position="68"/>
        <end position="77"/>
    </location>
</feature>
<comment type="caution">
    <text evidence="2">The sequence shown here is derived from an EMBL/GenBank/DDBJ whole genome shotgun (WGS) entry which is preliminary data.</text>
</comment>
<dbReference type="InterPro" id="IPR026124">
    <property type="entry name" value="Sperm-assoc_Ag8"/>
</dbReference>
<feature type="compositionally biased region" description="Gly residues" evidence="1">
    <location>
        <begin position="139"/>
        <end position="149"/>
    </location>
</feature>
<feature type="compositionally biased region" description="Polar residues" evidence="1">
    <location>
        <begin position="116"/>
        <end position="132"/>
    </location>
</feature>
<sequence length="445" mass="48270">MEAFDFTEGSRSRSLHERPSLEGLGSTPEPSPSDSGPKSALAAATPEAAAAATDTAAASSSKAAALSIKTQAPQSKPSRLMDPSSESLLGEPYTGSSFTHKIGNGRVSFKPVYSPCISQDPCTTSDLSSNPGLATGSSSGPGRGSGPGQGTSPDSGPCPAIDSGPNPGYGPEHSPYTLPSMRNPRADPIPNYAPWNHCQREPQKQPWKFLQVSEPGVRGLWKPPNVEEKCKVISETLPRGRCLLYNWEEERATNHLDQVPSMQDGSESFFFRHGHRGLLTLQLQSPMPLSTTQKDAYQPPGHHYQPSRGKREAMLEMLLYQQICKEVQAEQEPTRKHVEMESVTHHDYQKELVKEGPPASTKPHDYHKEQPETFWIQRAPQLPGVSHIKTLDTPFRKNCSFSTPVPLSLGQPLPYEPENNSYQLGEISSLGCQGRGQGGGGGRTA</sequence>
<evidence type="ECO:0000313" key="3">
    <source>
        <dbReference type="Proteomes" id="UP000593571"/>
    </source>
</evidence>
<dbReference type="PANTHER" id="PTHR15510">
    <property type="entry name" value="SPERM-ASSOCIATED ANTIGEN 8"/>
    <property type="match status" value="1"/>
</dbReference>
<dbReference type="GO" id="GO:0005737">
    <property type="term" value="C:cytoplasm"/>
    <property type="evidence" value="ECO:0007669"/>
    <property type="project" value="TreeGrafter"/>
</dbReference>
<dbReference type="GO" id="GO:0005634">
    <property type="term" value="C:nucleus"/>
    <property type="evidence" value="ECO:0007669"/>
    <property type="project" value="TreeGrafter"/>
</dbReference>
<dbReference type="Proteomes" id="UP000593571">
    <property type="component" value="Unassembled WGS sequence"/>
</dbReference>
<dbReference type="EMBL" id="JACASE010000003">
    <property type="protein sequence ID" value="KAF6487596.1"/>
    <property type="molecule type" value="Genomic_DNA"/>
</dbReference>
<gene>
    <name evidence="2" type="ORF">HJG63_018303</name>
</gene>
<dbReference type="GO" id="GO:0008017">
    <property type="term" value="F:microtubule binding"/>
    <property type="evidence" value="ECO:0007669"/>
    <property type="project" value="InterPro"/>
</dbReference>
<feature type="compositionally biased region" description="Gly residues" evidence="1">
    <location>
        <begin position="433"/>
        <end position="445"/>
    </location>
</feature>
<feature type="region of interest" description="Disordered" evidence="1">
    <location>
        <begin position="1"/>
        <end position="190"/>
    </location>
</feature>
<feature type="region of interest" description="Disordered" evidence="1">
    <location>
        <begin position="414"/>
        <end position="445"/>
    </location>
</feature>
<dbReference type="GO" id="GO:0045944">
    <property type="term" value="P:positive regulation of transcription by RNA polymerase II"/>
    <property type="evidence" value="ECO:0007669"/>
    <property type="project" value="TreeGrafter"/>
</dbReference>
<dbReference type="PANTHER" id="PTHR15510:SF5">
    <property type="entry name" value="SPERM-ASSOCIATED ANTIGEN 8"/>
    <property type="match status" value="1"/>
</dbReference>
<organism evidence="2 3">
    <name type="scientific">Rousettus aegyptiacus</name>
    <name type="common">Egyptian fruit bat</name>
    <name type="synonym">Pteropus aegyptiacus</name>
    <dbReference type="NCBI Taxonomy" id="9407"/>
    <lineage>
        <taxon>Eukaryota</taxon>
        <taxon>Metazoa</taxon>
        <taxon>Chordata</taxon>
        <taxon>Craniata</taxon>
        <taxon>Vertebrata</taxon>
        <taxon>Euteleostomi</taxon>
        <taxon>Mammalia</taxon>
        <taxon>Eutheria</taxon>
        <taxon>Laurasiatheria</taxon>
        <taxon>Chiroptera</taxon>
        <taxon>Yinpterochiroptera</taxon>
        <taxon>Pteropodoidea</taxon>
        <taxon>Pteropodidae</taxon>
        <taxon>Rousettinae</taxon>
        <taxon>Rousettus</taxon>
    </lineage>
</organism>
<evidence type="ECO:0000256" key="1">
    <source>
        <dbReference type="SAM" id="MobiDB-lite"/>
    </source>
</evidence>
<feature type="compositionally biased region" description="Basic and acidic residues" evidence="1">
    <location>
        <begin position="8"/>
        <end position="20"/>
    </location>
</feature>
<reference evidence="2 3" key="1">
    <citation type="journal article" date="2020" name="Nature">
        <title>Six reference-quality genomes reveal evolution of bat adaptations.</title>
        <authorList>
            <person name="Jebb D."/>
            <person name="Huang Z."/>
            <person name="Pippel M."/>
            <person name="Hughes G.M."/>
            <person name="Lavrichenko K."/>
            <person name="Devanna P."/>
            <person name="Winkler S."/>
            <person name="Jermiin L.S."/>
            <person name="Skirmuntt E.C."/>
            <person name="Katzourakis A."/>
            <person name="Burkitt-Gray L."/>
            <person name="Ray D.A."/>
            <person name="Sullivan K.A.M."/>
            <person name="Roscito J.G."/>
            <person name="Kirilenko B.M."/>
            <person name="Davalos L.M."/>
            <person name="Corthals A.P."/>
            <person name="Power M.L."/>
            <person name="Jones G."/>
            <person name="Ransome R.D."/>
            <person name="Dechmann D.K.N."/>
            <person name="Locatelli A.G."/>
            <person name="Puechmaille S.J."/>
            <person name="Fedrigo O."/>
            <person name="Jarvis E.D."/>
            <person name="Hiller M."/>
            <person name="Vernes S.C."/>
            <person name="Myers E.W."/>
            <person name="Teeling E.C."/>
        </authorList>
    </citation>
    <scope>NUCLEOTIDE SEQUENCE [LARGE SCALE GENOMIC DNA]</scope>
    <source>
        <strain evidence="2">MRouAeg1</strain>
        <tissue evidence="2">Muscle</tissue>
    </source>
</reference>
<evidence type="ECO:0000313" key="2">
    <source>
        <dbReference type="EMBL" id="KAF6487596.1"/>
    </source>
</evidence>
<accession>A0A7J8ISF8</accession>
<dbReference type="Pfam" id="PF22584">
    <property type="entry name" value="CFAP143"/>
    <property type="match status" value="1"/>
</dbReference>
<feature type="compositionally biased region" description="Low complexity" evidence="1">
    <location>
        <begin position="39"/>
        <end position="65"/>
    </location>
</feature>
<proteinExistence type="predicted"/>